<organism evidence="2 3">
    <name type="scientific">Rhodoplanes azumiensis</name>
    <dbReference type="NCBI Taxonomy" id="1897628"/>
    <lineage>
        <taxon>Bacteria</taxon>
        <taxon>Pseudomonadati</taxon>
        <taxon>Pseudomonadota</taxon>
        <taxon>Alphaproteobacteria</taxon>
        <taxon>Hyphomicrobiales</taxon>
        <taxon>Nitrobacteraceae</taxon>
        <taxon>Rhodoplanes</taxon>
    </lineage>
</organism>
<evidence type="ECO:0000313" key="3">
    <source>
        <dbReference type="Proteomes" id="UP001597314"/>
    </source>
</evidence>
<evidence type="ECO:0000256" key="1">
    <source>
        <dbReference type="SAM" id="Phobius"/>
    </source>
</evidence>
<feature type="transmembrane region" description="Helical" evidence="1">
    <location>
        <begin position="76"/>
        <end position="94"/>
    </location>
</feature>
<feature type="transmembrane region" description="Helical" evidence="1">
    <location>
        <begin position="6"/>
        <end position="28"/>
    </location>
</feature>
<accession>A0ABW5AE18</accession>
<reference evidence="3" key="1">
    <citation type="journal article" date="2019" name="Int. J. Syst. Evol. Microbiol.">
        <title>The Global Catalogue of Microorganisms (GCM) 10K type strain sequencing project: providing services to taxonomists for standard genome sequencing and annotation.</title>
        <authorList>
            <consortium name="The Broad Institute Genomics Platform"/>
            <consortium name="The Broad Institute Genome Sequencing Center for Infectious Disease"/>
            <person name="Wu L."/>
            <person name="Ma J."/>
        </authorList>
    </citation>
    <scope>NUCLEOTIDE SEQUENCE [LARGE SCALE GENOMIC DNA]</scope>
    <source>
        <strain evidence="3">CGMCC 1.6774</strain>
    </source>
</reference>
<dbReference type="Proteomes" id="UP001597314">
    <property type="component" value="Unassembled WGS sequence"/>
</dbReference>
<proteinExistence type="predicted"/>
<dbReference type="RefSeq" id="WP_378476303.1">
    <property type="nucleotide sequence ID" value="NZ_JBHUIW010000002.1"/>
</dbReference>
<keyword evidence="1" id="KW-0472">Membrane</keyword>
<keyword evidence="1" id="KW-0812">Transmembrane</keyword>
<name>A0ABW5AE18_9BRAD</name>
<protein>
    <submittedName>
        <fullName evidence="2">DUF6338 family protein</fullName>
    </submittedName>
</protein>
<keyword evidence="3" id="KW-1185">Reference proteome</keyword>
<comment type="caution">
    <text evidence="2">The sequence shown here is derived from an EMBL/GenBank/DDBJ whole genome shotgun (WGS) entry which is preliminary data.</text>
</comment>
<dbReference type="InterPro" id="IPR045919">
    <property type="entry name" value="DUF6338"/>
</dbReference>
<sequence>MDIKDVNVWAVIAYLLPGVVMVQARSIAARASLSPLSKDNLALFVVVTVLYGVGAWAFGIAPQTPDSVAKLGSSAVLKYSVVAPIVLGFGFGLLERYGGVRWMLQPFGVNVPLPFKSVWVEVFSRLKEGSYVIVVLKDGTIYNALVTADSRFSSDPLNLDLYVGQTFSLDNWEPSEPRRGVYIRASEIRSIEVIEKR</sequence>
<dbReference type="EMBL" id="JBHUIW010000002">
    <property type="protein sequence ID" value="MFD2181109.1"/>
    <property type="molecule type" value="Genomic_DNA"/>
</dbReference>
<evidence type="ECO:0000313" key="2">
    <source>
        <dbReference type="EMBL" id="MFD2181109.1"/>
    </source>
</evidence>
<gene>
    <name evidence="2" type="ORF">ACFSOX_03000</name>
</gene>
<dbReference type="Pfam" id="PF19865">
    <property type="entry name" value="DUF6338"/>
    <property type="match status" value="1"/>
</dbReference>
<feature type="transmembrane region" description="Helical" evidence="1">
    <location>
        <begin position="40"/>
        <end position="61"/>
    </location>
</feature>
<keyword evidence="1" id="KW-1133">Transmembrane helix</keyword>